<evidence type="ECO:0000313" key="5">
    <source>
        <dbReference type="Proteomes" id="UP000641932"/>
    </source>
</evidence>
<dbReference type="PANTHER" id="PTHR35526">
    <property type="entry name" value="ANTI-SIGMA-F FACTOR RSBW-RELATED"/>
    <property type="match status" value="1"/>
</dbReference>
<evidence type="ECO:0000313" key="4">
    <source>
        <dbReference type="EMBL" id="GGO95845.1"/>
    </source>
</evidence>
<dbReference type="RefSeq" id="WP_229698778.1">
    <property type="nucleotide sequence ID" value="NZ_BMMS01000027.1"/>
</dbReference>
<dbReference type="SUPFAM" id="SSF55874">
    <property type="entry name" value="ATPase domain of HSP90 chaperone/DNA topoisomerase II/histidine kinase"/>
    <property type="match status" value="1"/>
</dbReference>
<keyword evidence="1" id="KW-0723">Serine/threonine-protein kinase</keyword>
<gene>
    <name evidence="4" type="ORF">GCM10012280_53950</name>
</gene>
<dbReference type="InterPro" id="IPR050267">
    <property type="entry name" value="Anti-sigma-factor_SerPK"/>
</dbReference>
<comment type="caution">
    <text evidence="4">The sequence shown here is derived from an EMBL/GenBank/DDBJ whole genome shotgun (WGS) entry which is preliminary data.</text>
</comment>
<proteinExistence type="predicted"/>
<keyword evidence="1" id="KW-0808">Transferase</keyword>
<dbReference type="Gene3D" id="3.30.565.10">
    <property type="entry name" value="Histidine kinase-like ATPase, C-terminal domain"/>
    <property type="match status" value="1"/>
</dbReference>
<keyword evidence="1" id="KW-0418">Kinase</keyword>
<dbReference type="InterPro" id="IPR003594">
    <property type="entry name" value="HATPase_dom"/>
</dbReference>
<reference evidence="4" key="2">
    <citation type="submission" date="2020-09" db="EMBL/GenBank/DDBJ databases">
        <authorList>
            <person name="Sun Q."/>
            <person name="Zhou Y."/>
        </authorList>
    </citation>
    <scope>NUCLEOTIDE SEQUENCE</scope>
    <source>
        <strain evidence="4">CGMCC 4.7201</strain>
    </source>
</reference>
<dbReference type="EMBL" id="BMMS01000027">
    <property type="protein sequence ID" value="GGO95845.1"/>
    <property type="molecule type" value="Genomic_DNA"/>
</dbReference>
<dbReference type="AlphaFoldDB" id="A0A917ZVW7"/>
<dbReference type="InterPro" id="IPR025847">
    <property type="entry name" value="MEDS_domain"/>
</dbReference>
<dbReference type="Pfam" id="PF14417">
    <property type="entry name" value="MEDS"/>
    <property type="match status" value="1"/>
</dbReference>
<organism evidence="4 5">
    <name type="scientific">Wenjunlia tyrosinilytica</name>
    <dbReference type="NCBI Taxonomy" id="1544741"/>
    <lineage>
        <taxon>Bacteria</taxon>
        <taxon>Bacillati</taxon>
        <taxon>Actinomycetota</taxon>
        <taxon>Actinomycetes</taxon>
        <taxon>Kitasatosporales</taxon>
        <taxon>Streptomycetaceae</taxon>
        <taxon>Wenjunlia</taxon>
    </lineage>
</organism>
<dbReference type="InterPro" id="IPR036890">
    <property type="entry name" value="HATPase_C_sf"/>
</dbReference>
<dbReference type="Proteomes" id="UP000641932">
    <property type="component" value="Unassembled WGS sequence"/>
</dbReference>
<evidence type="ECO:0000259" key="2">
    <source>
        <dbReference type="Pfam" id="PF13581"/>
    </source>
</evidence>
<dbReference type="InterPro" id="IPR047718">
    <property type="entry name" value="RsbA-like_anti_sig"/>
</dbReference>
<dbReference type="NCBIfam" id="NF041045">
    <property type="entry name" value="RsbA_anti_sig"/>
    <property type="match status" value="1"/>
</dbReference>
<evidence type="ECO:0000256" key="1">
    <source>
        <dbReference type="ARBA" id="ARBA00022527"/>
    </source>
</evidence>
<name>A0A917ZVW7_9ACTN</name>
<dbReference type="PANTHER" id="PTHR35526:SF3">
    <property type="entry name" value="ANTI-SIGMA-F FACTOR RSBW"/>
    <property type="match status" value="1"/>
</dbReference>
<keyword evidence="5" id="KW-1185">Reference proteome</keyword>
<accession>A0A917ZVW7</accession>
<sequence length="322" mass="34494">MVRATRFDRAPVMGDGAKFVHPALFYDGMDQYLTGVGGFVRAAQEAGEPVFVAVPGERLDALRDSLGSEAGGVASADMTQLGRNPGRILSALQDFANSHRGQAVRIVGEPIWAQRTPAEMREATRHEALINTAFHGRSATILCPYDVAGLPTAVIKDARRTHPTLIEDGVTGRSPAYAEPSAVCSDCDIPLPEPEQAETLTFGKGCLSLVRHFADAWMESLPVQPRRKDDLLIAISEAAANSIAHSGGDGTLRLWTEGDRLVTEVHDGGELPNPMVGRTRPTLDSATGGRGLWIIQQVCDLVEIRTGAGSLTVRMHMAGVPR</sequence>
<dbReference type="CDD" id="cd16936">
    <property type="entry name" value="HATPase_RsbW-like"/>
    <property type="match status" value="1"/>
</dbReference>
<protein>
    <submittedName>
        <fullName evidence="4">Anti-sigma regulatory factor</fullName>
    </submittedName>
</protein>
<feature type="domain" description="Histidine kinase/HSP90-like ATPase" evidence="2">
    <location>
        <begin position="207"/>
        <end position="316"/>
    </location>
</feature>
<dbReference type="GO" id="GO:0004674">
    <property type="term" value="F:protein serine/threonine kinase activity"/>
    <property type="evidence" value="ECO:0007669"/>
    <property type="project" value="UniProtKB-KW"/>
</dbReference>
<evidence type="ECO:0000259" key="3">
    <source>
        <dbReference type="Pfam" id="PF14417"/>
    </source>
</evidence>
<reference evidence="4" key="1">
    <citation type="journal article" date="2014" name="Int. J. Syst. Evol. Microbiol.">
        <title>Complete genome sequence of Corynebacterium casei LMG S-19264T (=DSM 44701T), isolated from a smear-ripened cheese.</title>
        <authorList>
            <consortium name="US DOE Joint Genome Institute (JGI-PGF)"/>
            <person name="Walter F."/>
            <person name="Albersmeier A."/>
            <person name="Kalinowski J."/>
            <person name="Ruckert C."/>
        </authorList>
    </citation>
    <scope>NUCLEOTIDE SEQUENCE</scope>
    <source>
        <strain evidence="4">CGMCC 4.7201</strain>
    </source>
</reference>
<feature type="domain" description="MEDS" evidence="3">
    <location>
        <begin position="21"/>
        <end position="163"/>
    </location>
</feature>
<dbReference type="Pfam" id="PF13581">
    <property type="entry name" value="HATPase_c_2"/>
    <property type="match status" value="1"/>
</dbReference>